<evidence type="ECO:0000256" key="1">
    <source>
        <dbReference type="SAM" id="SignalP"/>
    </source>
</evidence>
<dbReference type="PANTHER" id="PTHR30163:SF8">
    <property type="entry name" value="LYTIC MUREIN TRANSGLYCOSYLASE"/>
    <property type="match status" value="1"/>
</dbReference>
<dbReference type="eggNOG" id="COG2951">
    <property type="taxonomic scope" value="Bacteria"/>
</dbReference>
<dbReference type="SUPFAM" id="SSF53955">
    <property type="entry name" value="Lysozyme-like"/>
    <property type="match status" value="1"/>
</dbReference>
<dbReference type="InterPro" id="IPR002477">
    <property type="entry name" value="Peptidoglycan-bd-like"/>
</dbReference>
<reference evidence="4 5" key="1">
    <citation type="submission" date="2014-01" db="EMBL/GenBank/DDBJ databases">
        <title>Roseivivax halodurans JCM 10272 Genome Sequencing.</title>
        <authorList>
            <person name="Lai Q."/>
            <person name="Li G."/>
            <person name="Shao Z."/>
        </authorList>
    </citation>
    <scope>NUCLEOTIDE SEQUENCE [LARGE SCALE GENOMIC DNA]</scope>
    <source>
        <strain evidence="4 5">JCM 10272</strain>
    </source>
</reference>
<feature type="signal peptide" evidence="1">
    <location>
        <begin position="1"/>
        <end position="21"/>
    </location>
</feature>
<dbReference type="EMBL" id="JALZ01000005">
    <property type="protein sequence ID" value="ETX15362.1"/>
    <property type="molecule type" value="Genomic_DNA"/>
</dbReference>
<dbReference type="InterPro" id="IPR036366">
    <property type="entry name" value="PGBDSf"/>
</dbReference>
<dbReference type="PANTHER" id="PTHR30163">
    <property type="entry name" value="MEMBRANE-BOUND LYTIC MUREIN TRANSGLYCOSYLASE B"/>
    <property type="match status" value="1"/>
</dbReference>
<accession>X7EHH8</accession>
<evidence type="ECO:0000313" key="4">
    <source>
        <dbReference type="EMBL" id="ETX15362.1"/>
    </source>
</evidence>
<dbReference type="GO" id="GO:0009253">
    <property type="term" value="P:peptidoglycan catabolic process"/>
    <property type="evidence" value="ECO:0007669"/>
    <property type="project" value="TreeGrafter"/>
</dbReference>
<dbReference type="GO" id="GO:0008933">
    <property type="term" value="F:peptidoglycan lytic transglycosylase activity"/>
    <property type="evidence" value="ECO:0007669"/>
    <property type="project" value="TreeGrafter"/>
</dbReference>
<feature type="domain" description="Peptidoglycan binding-like" evidence="2">
    <location>
        <begin position="340"/>
        <end position="393"/>
    </location>
</feature>
<dbReference type="SUPFAM" id="SSF47090">
    <property type="entry name" value="PGBD-like"/>
    <property type="match status" value="1"/>
</dbReference>
<feature type="domain" description="Transglycosylase SLT" evidence="3">
    <location>
        <begin position="30"/>
        <end position="317"/>
    </location>
</feature>
<evidence type="ECO:0000259" key="2">
    <source>
        <dbReference type="Pfam" id="PF01471"/>
    </source>
</evidence>
<dbReference type="NCBIfam" id="TIGR02283">
    <property type="entry name" value="MltB_2"/>
    <property type="match status" value="1"/>
</dbReference>
<dbReference type="PATRIC" id="fig|1449350.3.peg.1354"/>
<proteinExistence type="predicted"/>
<dbReference type="AlphaFoldDB" id="X7EHH8"/>
<dbReference type="Gene3D" id="1.10.530.10">
    <property type="match status" value="1"/>
</dbReference>
<protein>
    <submittedName>
        <fullName evidence="4">Lytic transglycosylase</fullName>
    </submittedName>
</protein>
<dbReference type="InterPro" id="IPR043426">
    <property type="entry name" value="MltB-like"/>
</dbReference>
<keyword evidence="5" id="KW-1185">Reference proteome</keyword>
<dbReference type="InterPro" id="IPR036365">
    <property type="entry name" value="PGBD-like_sf"/>
</dbReference>
<name>X7EHH8_9RHOB</name>
<dbReference type="Gene3D" id="1.10.8.350">
    <property type="entry name" value="Bacterial muramidase"/>
    <property type="match status" value="1"/>
</dbReference>
<feature type="chain" id="PRO_5004977258" evidence="1">
    <location>
        <begin position="22"/>
        <end position="393"/>
    </location>
</feature>
<evidence type="ECO:0000259" key="3">
    <source>
        <dbReference type="Pfam" id="PF13406"/>
    </source>
</evidence>
<comment type="caution">
    <text evidence="4">The sequence shown here is derived from an EMBL/GenBank/DDBJ whole genome shotgun (WGS) entry which is preliminary data.</text>
</comment>
<dbReference type="InterPro" id="IPR011970">
    <property type="entry name" value="MltB_2"/>
</dbReference>
<dbReference type="Pfam" id="PF01471">
    <property type="entry name" value="PG_binding_1"/>
    <property type="match status" value="1"/>
</dbReference>
<dbReference type="Pfam" id="PF13406">
    <property type="entry name" value="SLT_2"/>
    <property type="match status" value="1"/>
</dbReference>
<dbReference type="InterPro" id="IPR023346">
    <property type="entry name" value="Lysozyme-like_dom_sf"/>
</dbReference>
<dbReference type="Gene3D" id="1.10.101.10">
    <property type="entry name" value="PGBD-like superfamily/PGBD"/>
    <property type="match status" value="1"/>
</dbReference>
<evidence type="ECO:0000313" key="5">
    <source>
        <dbReference type="Proteomes" id="UP000022447"/>
    </source>
</evidence>
<keyword evidence="1" id="KW-0732">Signal</keyword>
<dbReference type="Proteomes" id="UP000022447">
    <property type="component" value="Unassembled WGS sequence"/>
</dbReference>
<dbReference type="eggNOG" id="COG3409">
    <property type="taxonomic scope" value="Bacteria"/>
</dbReference>
<gene>
    <name evidence="4" type="ORF">OCH239_16165</name>
</gene>
<sequence length="393" mass="42617">MRRITPPALLALVLTGSAALAQPVPCGGDFTAFLSDMQDEAEAEGVPSEAAQRFFSALSRDPSVIAADQRQGIFQAPFIEFSQRLISSNRLERGRQMLDRHAEIFDRIARDYGISHGILLAFWAFETDYGQIQGDYNTANALATLSHDCRRPELFQPQLIAAARLHARGDLPLDTTGAWAGEIGMVQMLPEDILENGIDGDGDGHVTLKTSAPDALMSGAAMLSDLGWRAGEPWLEEVQMPAEFDWYLTGLETQRPASDWAAMGVSARDGQIDAPDLPASILLPQGRGGPAFLAYPNFSVLFEWNKSFTYVLTAAYFGTRLEGAPALDTGNPAPGLGPDEMVRLQEKLQDRGYDVGEADGILGAGTRSAVRDVQRELGLPADAWPTAELLNRL</sequence>
<organism evidence="4 5">
    <name type="scientific">Roseivivax halodurans JCM 10272</name>
    <dbReference type="NCBI Taxonomy" id="1449350"/>
    <lineage>
        <taxon>Bacteria</taxon>
        <taxon>Pseudomonadati</taxon>
        <taxon>Pseudomonadota</taxon>
        <taxon>Alphaproteobacteria</taxon>
        <taxon>Rhodobacterales</taxon>
        <taxon>Roseobacteraceae</taxon>
        <taxon>Roseivivax</taxon>
    </lineage>
</organism>
<dbReference type="InterPro" id="IPR031304">
    <property type="entry name" value="SLT_2"/>
</dbReference>